<dbReference type="PANTHER" id="PTHR47841">
    <property type="entry name" value="DIACYLGLYCEROL KINASE THETA-LIKE-RELATED"/>
    <property type="match status" value="1"/>
</dbReference>
<protein>
    <recommendedName>
        <fullName evidence="3">DC1 domain-containing protein</fullName>
    </recommendedName>
</protein>
<dbReference type="EMBL" id="KI630628">
    <property type="protein sequence ID" value="EYU35258.1"/>
    <property type="molecule type" value="Genomic_DNA"/>
</dbReference>
<feature type="domain" description="DC1" evidence="3">
    <location>
        <begin position="84"/>
        <end position="128"/>
    </location>
</feature>
<name>A0A022R6E1_ERYGU</name>
<gene>
    <name evidence="4" type="ORF">MIMGU_mgv1a025608mg</name>
</gene>
<organism evidence="4 5">
    <name type="scientific">Erythranthe guttata</name>
    <name type="common">Yellow monkey flower</name>
    <name type="synonym">Mimulus guttatus</name>
    <dbReference type="NCBI Taxonomy" id="4155"/>
    <lineage>
        <taxon>Eukaryota</taxon>
        <taxon>Viridiplantae</taxon>
        <taxon>Streptophyta</taxon>
        <taxon>Embryophyta</taxon>
        <taxon>Tracheophyta</taxon>
        <taxon>Spermatophyta</taxon>
        <taxon>Magnoliopsida</taxon>
        <taxon>eudicotyledons</taxon>
        <taxon>Gunneridae</taxon>
        <taxon>Pentapetalae</taxon>
        <taxon>asterids</taxon>
        <taxon>lamiids</taxon>
        <taxon>Lamiales</taxon>
        <taxon>Phrymaceae</taxon>
        <taxon>Erythranthe</taxon>
    </lineage>
</organism>
<dbReference type="InterPro" id="IPR004146">
    <property type="entry name" value="DC1"/>
</dbReference>
<evidence type="ECO:0000313" key="4">
    <source>
        <dbReference type="EMBL" id="EYU35258.1"/>
    </source>
</evidence>
<dbReference type="InterPro" id="IPR046349">
    <property type="entry name" value="C1-like_sf"/>
</dbReference>
<feature type="domain" description="DC1" evidence="3">
    <location>
        <begin position="139"/>
        <end position="180"/>
    </location>
</feature>
<dbReference type="SUPFAM" id="SSF57889">
    <property type="entry name" value="Cysteine-rich domain"/>
    <property type="match status" value="2"/>
</dbReference>
<evidence type="ECO:0000256" key="1">
    <source>
        <dbReference type="ARBA" id="ARBA00022737"/>
    </source>
</evidence>
<keyword evidence="5" id="KW-1185">Reference proteome</keyword>
<evidence type="ECO:0000313" key="5">
    <source>
        <dbReference type="Proteomes" id="UP000030748"/>
    </source>
</evidence>
<dbReference type="eggNOG" id="ENOG502RYP3">
    <property type="taxonomic scope" value="Eukaryota"/>
</dbReference>
<evidence type="ECO:0000259" key="3">
    <source>
        <dbReference type="Pfam" id="PF03107"/>
    </source>
</evidence>
<dbReference type="Pfam" id="PF03107">
    <property type="entry name" value="C1_2"/>
    <property type="match status" value="3"/>
</dbReference>
<feature type="domain" description="DC1" evidence="3">
    <location>
        <begin position="31"/>
        <end position="74"/>
    </location>
</feature>
<proteinExistence type="predicted"/>
<feature type="region of interest" description="Disordered" evidence="2">
    <location>
        <begin position="220"/>
        <end position="272"/>
    </location>
</feature>
<dbReference type="Gene3D" id="3.30.60.20">
    <property type="match status" value="1"/>
</dbReference>
<dbReference type="PANTHER" id="PTHR47841:SF7">
    <property type="entry name" value="CYSTEINE_HISTIDINE-RICH C1 DOMAIN PROTEIN"/>
    <property type="match status" value="1"/>
</dbReference>
<reference evidence="4 5" key="1">
    <citation type="journal article" date="2013" name="Proc. Natl. Acad. Sci. U.S.A.">
        <title>Fine-scale variation in meiotic recombination in Mimulus inferred from population shotgun sequencing.</title>
        <authorList>
            <person name="Hellsten U."/>
            <person name="Wright K.M."/>
            <person name="Jenkins J."/>
            <person name="Shu S."/>
            <person name="Yuan Y."/>
            <person name="Wessler S.R."/>
            <person name="Schmutz J."/>
            <person name="Willis J.H."/>
            <person name="Rokhsar D.S."/>
        </authorList>
    </citation>
    <scope>NUCLEOTIDE SEQUENCE [LARGE SCALE GENOMIC DNA]</scope>
    <source>
        <strain evidence="5">cv. DUN x IM62</strain>
    </source>
</reference>
<feature type="non-terminal residue" evidence="4">
    <location>
        <position position="1"/>
    </location>
</feature>
<feature type="region of interest" description="Disordered" evidence="2">
    <location>
        <begin position="185"/>
        <end position="204"/>
    </location>
</feature>
<dbReference type="AlphaFoldDB" id="A0A022R6E1"/>
<sequence length="300" mass="33376">SPPEYVLSYEKIPLVGKFSGVHSPRSVRHTTHPGHLLKLVYDPDEFVCDGCDGLGSGSSYSCYPCGFNLHEFCATCPSTTESVFHPRHPLTLVNLPMVNNRVCDLCGDYVCGLFYTCRPCGFDVHPLCTQLPVHVKLPMHRHSLKLKPGAVTACDLCDEDCTSWRYSCGNCQVDIHLECALEDDDDDEIVEPPPPPPRKAVSGGYYREPPPMSMGMGYNNQYQPPPPRMGYNNQYQPPPPRMGYNNQYQPPPGCSQQSRRVMPAERQKSSGNKKKKIYSIVGRFALNTLATSITGIPMGF</sequence>
<accession>A0A022R6E1</accession>
<evidence type="ECO:0000256" key="2">
    <source>
        <dbReference type="SAM" id="MobiDB-lite"/>
    </source>
</evidence>
<feature type="compositionally biased region" description="Polar residues" evidence="2">
    <location>
        <begin position="244"/>
        <end position="259"/>
    </location>
</feature>
<dbReference type="Proteomes" id="UP000030748">
    <property type="component" value="Unassembled WGS sequence"/>
</dbReference>
<keyword evidence="1" id="KW-0677">Repeat</keyword>